<reference evidence="1" key="1">
    <citation type="journal article" date="2021" name="Proc. Natl. Acad. Sci. U.S.A.">
        <title>A Catalog of Tens of Thousands of Viruses from Human Metagenomes Reveals Hidden Associations with Chronic Diseases.</title>
        <authorList>
            <person name="Tisza M.J."/>
            <person name="Buck C.B."/>
        </authorList>
    </citation>
    <scope>NUCLEOTIDE SEQUENCE</scope>
    <source>
        <strain evidence="1">CtJhT5</strain>
    </source>
</reference>
<organism evidence="1">
    <name type="scientific">Siphoviridae sp. ctJhT5</name>
    <dbReference type="NCBI Taxonomy" id="2826242"/>
    <lineage>
        <taxon>Viruses</taxon>
        <taxon>Duplodnaviria</taxon>
        <taxon>Heunggongvirae</taxon>
        <taxon>Uroviricota</taxon>
        <taxon>Caudoviricetes</taxon>
    </lineage>
</organism>
<proteinExistence type="predicted"/>
<name>A0A8S5R031_9CAUD</name>
<accession>A0A8S5R031</accession>
<sequence length="348" mass="40088">MLYHLSFFKRNKGKYSIPLLLDSSDCEIEHDAISNAQSNFKIGKQAIPASIGDFILVKEFITGDFVYFGVIQSIDNEEFGACQLFSLLDFDFVATRISGKSFENHFKTLINNNLILDSTKDISHLVVHVRSNTEHLYQPTDPPTVTNLMKYYFNAFKKYNIVWRFVEIDFEGNLITEIVRIETHIKIKDNISDFSEWDVSVRAANTENENKLVIINKKTTSSENPMILATYFLTKNNELTTNGNHRSITKPTKTKIVIYDTEQEDKPTYESIAKSELSGNAYAHEISFKIKKSSTFFVELDIFLGLLVILTINDQQFESVLTFFKIEEDFIEAKFGNLRSRVTDYMED</sequence>
<evidence type="ECO:0000313" key="1">
    <source>
        <dbReference type="EMBL" id="DAE24276.1"/>
    </source>
</evidence>
<protein>
    <submittedName>
        <fullName evidence="1">Uncharacterized protein</fullName>
    </submittedName>
</protein>
<dbReference type="EMBL" id="BK015771">
    <property type="protein sequence ID" value="DAE24276.1"/>
    <property type="molecule type" value="Genomic_DNA"/>
</dbReference>